<dbReference type="NCBIfam" id="TIGR00836">
    <property type="entry name" value="amt"/>
    <property type="match status" value="1"/>
</dbReference>
<feature type="transmembrane region" description="Helical" evidence="9">
    <location>
        <begin position="228"/>
        <end position="249"/>
    </location>
</feature>
<dbReference type="Gene3D" id="1.10.3430.10">
    <property type="entry name" value="Ammonium transporter AmtB like domains"/>
    <property type="match status" value="1"/>
</dbReference>
<feature type="transmembrane region" description="Helical" evidence="9">
    <location>
        <begin position="279"/>
        <end position="300"/>
    </location>
</feature>
<evidence type="ECO:0000259" key="11">
    <source>
        <dbReference type="Pfam" id="PF00909"/>
    </source>
</evidence>
<evidence type="ECO:0000256" key="5">
    <source>
        <dbReference type="ARBA" id="ARBA00022989"/>
    </source>
</evidence>
<name>C2K178_LACRM</name>
<dbReference type="GO" id="GO:0008519">
    <property type="term" value="F:ammonium channel activity"/>
    <property type="evidence" value="ECO:0007669"/>
    <property type="project" value="InterPro"/>
</dbReference>
<feature type="domain" description="Ammonium transporter AmtB-like" evidence="11">
    <location>
        <begin position="14"/>
        <end position="405"/>
    </location>
</feature>
<organism evidence="12 13">
    <name type="scientific">Lacticaseibacillus rhamnosus (strain LMS2-1)</name>
    <dbReference type="NCBI Taxonomy" id="525361"/>
    <lineage>
        <taxon>Bacteria</taxon>
        <taxon>Bacillati</taxon>
        <taxon>Bacillota</taxon>
        <taxon>Bacilli</taxon>
        <taxon>Lactobacillales</taxon>
        <taxon>Lactobacillaceae</taxon>
        <taxon>Lacticaseibacillus</taxon>
    </lineage>
</organism>
<feature type="transmembrane region" description="Helical" evidence="9">
    <location>
        <begin position="256"/>
        <end position="273"/>
    </location>
</feature>
<feature type="transmembrane region" description="Helical" evidence="9">
    <location>
        <begin position="102"/>
        <end position="123"/>
    </location>
</feature>
<sequence length="444" mass="47205">MNEVAQMNLADTGFVIIASVLVWFMTPGLAFFYGGLVSKRNVINTMLSVFYITGIAILLWVAVGYELSFNGNLFGVIGQVQHLFLSGVSLGTATVARIPTGVYILFQMMFAIITPALFVGAVVGRMHFKFLTWFIVLWSLLVYYPLVHLIWSPDGLLAGLGVLDFAGGTVIHINAGITALTLSAFLGRRADEHTVPYNRPWVLLGTAILWIGWYGFNAGSALGVNQAAMTAALTTSVGAAAALVTWMILDIWQTGHPTLIGTCTGALCGLVGITPATGYVTSFGAVCIGVASTLASYWFISKIKPRLGIDDTLDAFGCHGVSGIVGSVLTGVFASKTVAPGIAHAGLAYGGGWHLLLIQLAGTIIVIALVAAMVTIITSILTQFVAIRVSPAAEKMGLDYSEHAEPVDEEVAASWEQHTPVSSFPDEFKGQLHGFDPRPHQNDQ</sequence>
<dbReference type="EMBL" id="ACIZ01000115">
    <property type="protein sequence ID" value="EEN78968.1"/>
    <property type="molecule type" value="Genomic_DNA"/>
</dbReference>
<evidence type="ECO:0000256" key="9">
    <source>
        <dbReference type="RuleBase" id="RU362002"/>
    </source>
</evidence>
<feature type="region of interest" description="Disordered" evidence="10">
    <location>
        <begin position="421"/>
        <end position="444"/>
    </location>
</feature>
<dbReference type="PANTHER" id="PTHR43029">
    <property type="entry name" value="AMMONIUM TRANSPORTER MEP2"/>
    <property type="match status" value="1"/>
</dbReference>
<comment type="similarity">
    <text evidence="2 9">Belongs to the ammonia transporter channel (TC 1.A.11.2) family.</text>
</comment>
<keyword evidence="4 9" id="KW-0812">Transmembrane</keyword>
<dbReference type="InterPro" id="IPR018047">
    <property type="entry name" value="Ammonium_transpt_CS"/>
</dbReference>
<feature type="transmembrane region" description="Helical" evidence="9">
    <location>
        <begin position="130"/>
        <end position="151"/>
    </location>
</feature>
<feature type="transmembrane region" description="Helical" evidence="9">
    <location>
        <begin position="157"/>
        <end position="186"/>
    </location>
</feature>
<dbReference type="SUPFAM" id="SSF111352">
    <property type="entry name" value="Ammonium transporter"/>
    <property type="match status" value="1"/>
</dbReference>
<evidence type="ECO:0000313" key="13">
    <source>
        <dbReference type="Proteomes" id="UP000004525"/>
    </source>
</evidence>
<comment type="caution">
    <text evidence="12">The sequence shown here is derived from an EMBL/GenBank/DDBJ whole genome shotgun (WGS) entry which is preliminary data.</text>
</comment>
<comment type="subcellular location">
    <subcellularLocation>
        <location evidence="9">Cell membrane</location>
        <topology evidence="9">Multi-pass membrane protein</topology>
    </subcellularLocation>
    <subcellularLocation>
        <location evidence="1">Membrane</location>
        <topology evidence="1">Multi-pass membrane protein</topology>
    </subcellularLocation>
</comment>
<evidence type="ECO:0000256" key="10">
    <source>
        <dbReference type="SAM" id="MobiDB-lite"/>
    </source>
</evidence>
<evidence type="ECO:0000256" key="1">
    <source>
        <dbReference type="ARBA" id="ARBA00004141"/>
    </source>
</evidence>
<proteinExistence type="inferred from homology"/>
<dbReference type="PANTHER" id="PTHR43029:SF10">
    <property type="entry name" value="AMMONIUM TRANSPORTER MEP2"/>
    <property type="match status" value="1"/>
</dbReference>
<evidence type="ECO:0000256" key="2">
    <source>
        <dbReference type="ARBA" id="ARBA00005887"/>
    </source>
</evidence>
<keyword evidence="6 9" id="KW-0472">Membrane</keyword>
<gene>
    <name evidence="12" type="primary">amt</name>
    <name evidence="12" type="ORF">HMPREF0539_2913</name>
</gene>
<dbReference type="InterPro" id="IPR001905">
    <property type="entry name" value="Ammonium_transpt"/>
</dbReference>
<feature type="transmembrane region" description="Helical" evidence="9">
    <location>
        <begin position="353"/>
        <end position="386"/>
    </location>
</feature>
<keyword evidence="3 9" id="KW-0813">Transport</keyword>
<keyword evidence="13" id="KW-1185">Reference proteome</keyword>
<dbReference type="Proteomes" id="UP000004525">
    <property type="component" value="Unassembled WGS sequence"/>
</dbReference>
<keyword evidence="7 9" id="KW-0924">Ammonia transport</keyword>
<feature type="transmembrane region" description="Helical" evidence="9">
    <location>
        <begin position="198"/>
        <end position="216"/>
    </location>
</feature>
<feature type="transmembrane region" description="Helical" evidence="9">
    <location>
        <begin position="45"/>
        <end position="65"/>
    </location>
</feature>
<evidence type="ECO:0000256" key="8">
    <source>
        <dbReference type="ARBA" id="ARBA00050025"/>
    </source>
</evidence>
<reference evidence="12" key="1">
    <citation type="submission" date="2009-01" db="EMBL/GenBank/DDBJ databases">
        <authorList>
            <person name="Qin X."/>
            <person name="Bachman B."/>
            <person name="Battles P."/>
            <person name="Bell A."/>
            <person name="Bess C."/>
            <person name="Bickham C."/>
            <person name="Chaboub L."/>
            <person name="Chen D."/>
            <person name="Coyle M."/>
            <person name="Deiros D.R."/>
            <person name="Dinh H."/>
            <person name="Forbes L."/>
            <person name="Fowler G."/>
            <person name="Francisco L."/>
            <person name="Fu Q."/>
            <person name="Gubbala S."/>
            <person name="Hale W."/>
            <person name="Han Y."/>
            <person name="Hemphill L."/>
            <person name="Highlander S.K."/>
            <person name="Hirani K."/>
            <person name="Hogues M."/>
            <person name="Jackson L."/>
            <person name="Jakkamsetti A."/>
            <person name="Javaid M."/>
            <person name="Jiang H."/>
            <person name="Korchina V."/>
            <person name="Kovar C."/>
            <person name="Lara F."/>
            <person name="Lee S."/>
            <person name="Mata R."/>
            <person name="Mathew T."/>
            <person name="Moen C."/>
            <person name="Morales K."/>
            <person name="Munidasa M."/>
            <person name="Nazareth L."/>
            <person name="Ngo R."/>
            <person name="Nguyen L."/>
            <person name="Okwuonu G."/>
            <person name="Ongeri F."/>
            <person name="Patil S."/>
            <person name="Petrosino J."/>
            <person name="Pham C."/>
            <person name="Pham P."/>
            <person name="Pu L.-L."/>
            <person name="Puazo M."/>
            <person name="Raj R."/>
            <person name="Reid J."/>
            <person name="Rouhana J."/>
            <person name="Saada N."/>
            <person name="Shang Y."/>
            <person name="Simmons D."/>
            <person name="Thornton R."/>
            <person name="Warren J."/>
            <person name="Weissenberger G."/>
            <person name="Zhang J."/>
            <person name="Zhang L."/>
            <person name="Zhou C."/>
            <person name="Zhu D."/>
            <person name="Muzny D."/>
            <person name="Worley K."/>
            <person name="Gibbs R."/>
        </authorList>
    </citation>
    <scope>NUCLEOTIDE SEQUENCE [LARGE SCALE GENOMIC DNA]</scope>
    <source>
        <strain evidence="12">LMS2-1</strain>
    </source>
</reference>
<evidence type="ECO:0000256" key="7">
    <source>
        <dbReference type="ARBA" id="ARBA00023177"/>
    </source>
</evidence>
<evidence type="ECO:0000256" key="6">
    <source>
        <dbReference type="ARBA" id="ARBA00023136"/>
    </source>
</evidence>
<feature type="transmembrane region" description="Helical" evidence="9">
    <location>
        <begin position="312"/>
        <end position="333"/>
    </location>
</feature>
<accession>C2K178</accession>
<dbReference type="InterPro" id="IPR029020">
    <property type="entry name" value="Ammonium/urea_transptr"/>
</dbReference>
<dbReference type="Pfam" id="PF00909">
    <property type="entry name" value="Ammonium_transp"/>
    <property type="match status" value="1"/>
</dbReference>
<evidence type="ECO:0000256" key="3">
    <source>
        <dbReference type="ARBA" id="ARBA00022448"/>
    </source>
</evidence>
<dbReference type="InterPro" id="IPR024041">
    <property type="entry name" value="NH4_transpt_AmtB-like_dom"/>
</dbReference>
<keyword evidence="5 9" id="KW-1133">Transmembrane helix</keyword>
<feature type="transmembrane region" description="Helical" evidence="9">
    <location>
        <begin position="12"/>
        <end position="33"/>
    </location>
</feature>
<evidence type="ECO:0000256" key="4">
    <source>
        <dbReference type="ARBA" id="ARBA00022692"/>
    </source>
</evidence>
<dbReference type="HOGENOM" id="CLU_000445_33_0_9"/>
<dbReference type="AlphaFoldDB" id="C2K178"/>
<feature type="compositionally biased region" description="Basic and acidic residues" evidence="10">
    <location>
        <begin position="426"/>
        <end position="444"/>
    </location>
</feature>
<dbReference type="GO" id="GO:0005886">
    <property type="term" value="C:plasma membrane"/>
    <property type="evidence" value="ECO:0007669"/>
    <property type="project" value="UniProtKB-SubCell"/>
</dbReference>
<protein>
    <recommendedName>
        <fullName evidence="8 9">Ammonium transporter</fullName>
    </recommendedName>
</protein>
<evidence type="ECO:0000313" key="12">
    <source>
        <dbReference type="EMBL" id="EEN78968.1"/>
    </source>
</evidence>
<dbReference type="PROSITE" id="PS01219">
    <property type="entry name" value="AMMONIUM_TRANSP"/>
    <property type="match status" value="1"/>
</dbReference>